<dbReference type="PANTHER" id="PTHR10622:SF13">
    <property type="entry name" value="NACHT DOMAIN-CONTAINING PROTEIN"/>
    <property type="match status" value="1"/>
</dbReference>
<dbReference type="SUPFAM" id="SSF89372">
    <property type="entry name" value="Fucose-specific lectin"/>
    <property type="match status" value="2"/>
</dbReference>
<proteinExistence type="predicted"/>
<dbReference type="Gene3D" id="2.120.10.70">
    <property type="entry name" value="Fucose-specific lectin"/>
    <property type="match status" value="2"/>
</dbReference>
<evidence type="ECO:0000313" key="3">
    <source>
        <dbReference type="Proteomes" id="UP000813461"/>
    </source>
</evidence>
<evidence type="ECO:0000313" key="2">
    <source>
        <dbReference type="EMBL" id="KAH7084570.1"/>
    </source>
</evidence>
<comment type="caution">
    <text evidence="2">The sequence shown here is derived from an EMBL/GenBank/DDBJ whole genome shotgun (WGS) entry which is preliminary data.</text>
</comment>
<dbReference type="InterPro" id="IPR010730">
    <property type="entry name" value="HET"/>
</dbReference>
<reference evidence="2" key="1">
    <citation type="journal article" date="2021" name="Nat. Commun.">
        <title>Genetic determinants of endophytism in the Arabidopsis root mycobiome.</title>
        <authorList>
            <person name="Mesny F."/>
            <person name="Miyauchi S."/>
            <person name="Thiergart T."/>
            <person name="Pickel B."/>
            <person name="Atanasova L."/>
            <person name="Karlsson M."/>
            <person name="Huettel B."/>
            <person name="Barry K.W."/>
            <person name="Haridas S."/>
            <person name="Chen C."/>
            <person name="Bauer D."/>
            <person name="Andreopoulos W."/>
            <person name="Pangilinan J."/>
            <person name="LaButti K."/>
            <person name="Riley R."/>
            <person name="Lipzen A."/>
            <person name="Clum A."/>
            <person name="Drula E."/>
            <person name="Henrissat B."/>
            <person name="Kohler A."/>
            <person name="Grigoriev I.V."/>
            <person name="Martin F.M."/>
            <person name="Hacquard S."/>
        </authorList>
    </citation>
    <scope>NUCLEOTIDE SEQUENCE</scope>
    <source>
        <strain evidence="2">MPI-SDFR-AT-0120</strain>
    </source>
</reference>
<organism evidence="2 3">
    <name type="scientific">Paraphoma chrysanthemicola</name>
    <dbReference type="NCBI Taxonomy" id="798071"/>
    <lineage>
        <taxon>Eukaryota</taxon>
        <taxon>Fungi</taxon>
        <taxon>Dikarya</taxon>
        <taxon>Ascomycota</taxon>
        <taxon>Pezizomycotina</taxon>
        <taxon>Dothideomycetes</taxon>
        <taxon>Pleosporomycetidae</taxon>
        <taxon>Pleosporales</taxon>
        <taxon>Pleosporineae</taxon>
        <taxon>Phaeosphaeriaceae</taxon>
        <taxon>Paraphoma</taxon>
    </lineage>
</organism>
<keyword evidence="3" id="KW-1185">Reference proteome</keyword>
<evidence type="ECO:0000259" key="1">
    <source>
        <dbReference type="Pfam" id="PF06985"/>
    </source>
</evidence>
<dbReference type="Proteomes" id="UP000813461">
    <property type="component" value="Unassembled WGS sequence"/>
</dbReference>
<name>A0A8K0R629_9PLEO</name>
<dbReference type="AlphaFoldDB" id="A0A8K0R629"/>
<feature type="domain" description="Heterokaryon incompatibility" evidence="1">
    <location>
        <begin position="24"/>
        <end position="109"/>
    </location>
</feature>
<gene>
    <name evidence="2" type="ORF">FB567DRAFT_594028</name>
</gene>
<dbReference type="PANTHER" id="PTHR10622">
    <property type="entry name" value="HET DOMAIN-CONTAINING PROTEIN"/>
    <property type="match status" value="1"/>
</dbReference>
<dbReference type="OrthoDB" id="5389958at2759"/>
<protein>
    <submittedName>
        <fullName evidence="2">Heterokaryon incompatibility protein-domain-containing protein</fullName>
    </submittedName>
</protein>
<accession>A0A8K0R629</accession>
<dbReference type="EMBL" id="JAGMVJ010000012">
    <property type="protein sequence ID" value="KAH7084570.1"/>
    <property type="molecule type" value="Genomic_DNA"/>
</dbReference>
<dbReference type="Pfam" id="PF06985">
    <property type="entry name" value="HET"/>
    <property type="match status" value="1"/>
</dbReference>
<sequence>MRLLQMDADGAFSLDEYFSDIPRYAILSHRWGADNEEVTFKDLEEGTGKSKAGYRKLTFCGKQAANDGLQFFWIDTCCIDKASSAELSEAINSMFSWYQAAERCYVYLPDVPTSGSAGIDESFRRSSWFVRGWTLQELVAPVTVEFFSSDGDRIGDKSSLVQEINRITSIPVEALRGTPLDRFSVEERMSWTKNRVTKREEDAAYSLLGIFNVHMPLIYGEGKGNAFFRLRREIRESPSNAHLSTTKAEQFCITAIARRSEELDLFLCGPDGEVYSLLLKNGSNRSGSATEIGGDFPPGAKVTPISRDAGKLDIFACDIDGRISTSWWHAIGFIGWTPWWVSWCQVGEHFSGGTKVAAILRKGRVTHLFAQAEDGQIHTLQWTSDEGWSKDLRGQPLPRKEQGFPNGAHITVIARNEEHMNLFVCDGDGNIATVEWSSDAGWTSWKLIGQEFLAQTEITVIVRNENTLEIFACRPNGKICTTIWTADSGWQRTWNDISLGANINAQSKVAAAKLSPETTELFVLGSDGFIHTCWCSEIQPQWSAWELIGRWQFQGSVDVVAVVRPGSRSIDLLVSNNDGQGVTVWWTRGSKLNWENWRQLELPKIFKSQ</sequence>